<comment type="caution">
    <text evidence="1">The sequence shown here is derived from an EMBL/GenBank/DDBJ whole genome shotgun (WGS) entry which is preliminary data.</text>
</comment>
<accession>A0A409YBK6</accession>
<keyword evidence="2" id="KW-1185">Reference proteome</keyword>
<reference evidence="1 2" key="1">
    <citation type="journal article" date="2018" name="Evol. Lett.">
        <title>Horizontal gene cluster transfer increased hallucinogenic mushroom diversity.</title>
        <authorList>
            <person name="Reynolds H.T."/>
            <person name="Vijayakumar V."/>
            <person name="Gluck-Thaler E."/>
            <person name="Korotkin H.B."/>
            <person name="Matheny P.B."/>
            <person name="Slot J.C."/>
        </authorList>
    </citation>
    <scope>NUCLEOTIDE SEQUENCE [LARGE SCALE GENOMIC DNA]</scope>
    <source>
        <strain evidence="1 2">SRW20</strain>
    </source>
</reference>
<dbReference type="Proteomes" id="UP000284706">
    <property type="component" value="Unassembled WGS sequence"/>
</dbReference>
<protein>
    <submittedName>
        <fullName evidence="1">Uncharacterized protein</fullName>
    </submittedName>
</protein>
<dbReference type="EMBL" id="NHYE01001008">
    <property type="protein sequence ID" value="PPR00394.1"/>
    <property type="molecule type" value="Genomic_DNA"/>
</dbReference>
<evidence type="ECO:0000313" key="2">
    <source>
        <dbReference type="Proteomes" id="UP000284706"/>
    </source>
</evidence>
<evidence type="ECO:0000313" key="1">
    <source>
        <dbReference type="EMBL" id="PPR00394.1"/>
    </source>
</evidence>
<feature type="non-terminal residue" evidence="1">
    <location>
        <position position="1"/>
    </location>
</feature>
<organism evidence="1 2">
    <name type="scientific">Gymnopilus dilepis</name>
    <dbReference type="NCBI Taxonomy" id="231916"/>
    <lineage>
        <taxon>Eukaryota</taxon>
        <taxon>Fungi</taxon>
        <taxon>Dikarya</taxon>
        <taxon>Basidiomycota</taxon>
        <taxon>Agaricomycotina</taxon>
        <taxon>Agaricomycetes</taxon>
        <taxon>Agaricomycetidae</taxon>
        <taxon>Agaricales</taxon>
        <taxon>Agaricineae</taxon>
        <taxon>Hymenogastraceae</taxon>
        <taxon>Gymnopilus</taxon>
    </lineage>
</organism>
<gene>
    <name evidence="1" type="ORF">CVT26_009674</name>
</gene>
<dbReference type="AlphaFoldDB" id="A0A409YBK6"/>
<name>A0A409YBK6_9AGAR</name>
<sequence length="109" mass="11712">AETKRVHPVSPPLPSLLNLPLLPLAPTFTRGLVSARQCIRPRDAPRRDVAIAAALSSNLNGLGILPRRSPTSLLFHGITHGVSYTAPTFHAGMHANQPIDRLLAMKPNS</sequence>
<dbReference type="InParanoid" id="A0A409YBK6"/>
<proteinExistence type="predicted"/>